<dbReference type="EMBL" id="CP009122">
    <property type="protein sequence ID" value="AJA10255.1"/>
    <property type="molecule type" value="Genomic_DNA"/>
</dbReference>
<evidence type="ECO:0000259" key="1">
    <source>
        <dbReference type="Pfam" id="PF08281"/>
    </source>
</evidence>
<dbReference type="GO" id="GO:0006352">
    <property type="term" value="P:DNA-templated transcription initiation"/>
    <property type="evidence" value="ECO:0007669"/>
    <property type="project" value="InterPro"/>
</dbReference>
<dbReference type="HOGENOM" id="CLU_2289848_0_0_5"/>
<keyword evidence="3" id="KW-1185">Reference proteome</keyword>
<dbReference type="CDD" id="cd06171">
    <property type="entry name" value="Sigma70_r4"/>
    <property type="match status" value="1"/>
</dbReference>
<accession>A0A0A7PJT1</accession>
<proteinExistence type="predicted"/>
<dbReference type="InterPro" id="IPR013249">
    <property type="entry name" value="RNA_pol_sigma70_r4_t2"/>
</dbReference>
<feature type="domain" description="RNA polymerase sigma factor 70 region 4 type 2" evidence="1">
    <location>
        <begin position="41"/>
        <end position="87"/>
    </location>
</feature>
<dbReference type="GO" id="GO:0016987">
    <property type="term" value="F:sigma factor activity"/>
    <property type="evidence" value="ECO:0007669"/>
    <property type="project" value="InterPro"/>
</dbReference>
<sequence>MADENIAARFARTIRSLLVPPPVVPSFDENVDPEIRRVEWAIARLPKRTREVFLMHRFDDLRYDRIAHRLGITEKAVEREIVRTLRAIRKAREDHAREHSK</sequence>
<organism evidence="2 3">
    <name type="scientific">Sphingopyxis fribergensis</name>
    <dbReference type="NCBI Taxonomy" id="1515612"/>
    <lineage>
        <taxon>Bacteria</taxon>
        <taxon>Pseudomonadati</taxon>
        <taxon>Pseudomonadota</taxon>
        <taxon>Alphaproteobacteria</taxon>
        <taxon>Sphingomonadales</taxon>
        <taxon>Sphingomonadaceae</taxon>
        <taxon>Sphingopyxis</taxon>
    </lineage>
</organism>
<dbReference type="STRING" id="1515612.SKP52_16915"/>
<dbReference type="SUPFAM" id="SSF88659">
    <property type="entry name" value="Sigma3 and sigma4 domains of RNA polymerase sigma factors"/>
    <property type="match status" value="1"/>
</dbReference>
<dbReference type="GO" id="GO:0003677">
    <property type="term" value="F:DNA binding"/>
    <property type="evidence" value="ECO:0007669"/>
    <property type="project" value="InterPro"/>
</dbReference>
<dbReference type="Pfam" id="PF08281">
    <property type="entry name" value="Sigma70_r4_2"/>
    <property type="match status" value="1"/>
</dbReference>
<protein>
    <recommendedName>
        <fullName evidence="1">RNA polymerase sigma factor 70 region 4 type 2 domain-containing protein</fullName>
    </recommendedName>
</protein>
<reference evidence="2 3" key="1">
    <citation type="journal article" date="2015" name="Int. J. Syst. Evol. Microbiol.">
        <title>Description of Sphingopyxis fribergensis sp. nov. - a soil bacterium with the ability to degrade styrene and phenylacetic acid.</title>
        <authorList>
            <person name="Oelschlagel M."/>
            <person name="Ruckert C."/>
            <person name="Kalinowski J."/>
            <person name="Schmidt G."/>
            <person name="Schlomann M."/>
            <person name="Tischler D."/>
        </authorList>
    </citation>
    <scope>NUCLEOTIDE SEQUENCE [LARGE SCALE GENOMIC DNA]</scope>
    <source>
        <strain evidence="2 3">Kp5.2</strain>
    </source>
</reference>
<dbReference type="InterPro" id="IPR013324">
    <property type="entry name" value="RNA_pol_sigma_r3/r4-like"/>
</dbReference>
<dbReference type="InterPro" id="IPR036388">
    <property type="entry name" value="WH-like_DNA-bd_sf"/>
</dbReference>
<dbReference type="AlphaFoldDB" id="A0A0A7PJT1"/>
<dbReference type="RefSeq" id="WP_052208446.1">
    <property type="nucleotide sequence ID" value="NZ_CP009122.1"/>
</dbReference>
<dbReference type="Proteomes" id="UP000030907">
    <property type="component" value="Chromosome"/>
</dbReference>
<dbReference type="KEGG" id="sphk:SKP52_16915"/>
<gene>
    <name evidence="2" type="ORF">SKP52_16915</name>
</gene>
<dbReference type="OrthoDB" id="7628065at2"/>
<name>A0A0A7PJT1_9SPHN</name>
<evidence type="ECO:0000313" key="2">
    <source>
        <dbReference type="EMBL" id="AJA10255.1"/>
    </source>
</evidence>
<dbReference type="Gene3D" id="1.10.10.10">
    <property type="entry name" value="Winged helix-like DNA-binding domain superfamily/Winged helix DNA-binding domain"/>
    <property type="match status" value="1"/>
</dbReference>
<evidence type="ECO:0000313" key="3">
    <source>
        <dbReference type="Proteomes" id="UP000030907"/>
    </source>
</evidence>